<comment type="caution">
    <text evidence="1">The sequence shown here is derived from an EMBL/GenBank/DDBJ whole genome shotgun (WGS) entry which is preliminary data.</text>
</comment>
<name>A0ACB0IXH1_TRIPR</name>
<keyword evidence="2" id="KW-1185">Reference proteome</keyword>
<organism evidence="1 2">
    <name type="scientific">Trifolium pratense</name>
    <name type="common">Red clover</name>
    <dbReference type="NCBI Taxonomy" id="57577"/>
    <lineage>
        <taxon>Eukaryota</taxon>
        <taxon>Viridiplantae</taxon>
        <taxon>Streptophyta</taxon>
        <taxon>Embryophyta</taxon>
        <taxon>Tracheophyta</taxon>
        <taxon>Spermatophyta</taxon>
        <taxon>Magnoliopsida</taxon>
        <taxon>eudicotyledons</taxon>
        <taxon>Gunneridae</taxon>
        <taxon>Pentapetalae</taxon>
        <taxon>rosids</taxon>
        <taxon>fabids</taxon>
        <taxon>Fabales</taxon>
        <taxon>Fabaceae</taxon>
        <taxon>Papilionoideae</taxon>
        <taxon>50 kb inversion clade</taxon>
        <taxon>NPAAA clade</taxon>
        <taxon>Hologalegina</taxon>
        <taxon>IRL clade</taxon>
        <taxon>Trifolieae</taxon>
        <taxon>Trifolium</taxon>
    </lineage>
</organism>
<proteinExistence type="predicted"/>
<gene>
    <name evidence="1" type="ORF">MILVUS5_LOCUS6795</name>
</gene>
<reference evidence="1" key="1">
    <citation type="submission" date="2023-10" db="EMBL/GenBank/DDBJ databases">
        <authorList>
            <person name="Rodriguez Cubillos JULIANA M."/>
            <person name="De Vega J."/>
        </authorList>
    </citation>
    <scope>NUCLEOTIDE SEQUENCE</scope>
</reference>
<evidence type="ECO:0000313" key="2">
    <source>
        <dbReference type="Proteomes" id="UP001177021"/>
    </source>
</evidence>
<accession>A0ACB0IXH1</accession>
<evidence type="ECO:0000313" key="1">
    <source>
        <dbReference type="EMBL" id="CAJ2636278.1"/>
    </source>
</evidence>
<sequence length="721" mass="82458">MANSNGGNINQWTGQPYSEKSKNLAVWQHRDEFLNAFRANQVLALVAQTGSGKSTQIPQFVLDDITSSDVCSKMMIACTQPQKVAVMSVSHRVAEEMGVTIGEEVGYKIKFEDCTSSRTVLKYIKDDMLLKEAMIDPLLQCYKVIIIDDIQERTLSTDLLLGYLSQLLTKRPDDLKLVFMTSTSLESEKFKSFFQQHYPSIHIMKLPERLHPVEIVYSTHEELERNNYLDAVIKTVVNIHRHEPHGDVLVLLSEEEEVEDVCQKISKEFSKLGDLVGPMKLVPLYSYLPATMQHKIHEETCSGRKIVVTTDIVESSLTIHGISYVVDSGFVKKKVFDPKLHIESLVMSPISKASADMRSEHAGRSTSDRRKGKCFRLYTEESYNNNLDLETCPEILRLNLANMILSLWKLDVDDFWSFGYVDFPDVDSLVCAFATLVNLGALDQECKLTNIGEMMSMFPLEPQMSKMLVVSPQFNCSEEILSISSMLSVPNCFVGYREEQKEVKAKFHNIHGDHLTLLNIYNAYKQNNEDLSWCNDNFINYWALKEADNIRQELASIMMTRLKLNKCSTDDNNSINIRKSILAGYFMNMAHLDTTGNYITLEGNKVVNFNPSSNDLDGHKPKWVIFNALDATNYNFIRTITTIHCDWLVDSEAPWSMYYELSKFSNSEAKSILERLRAYASYARMLKERKLADGKLGKHANISTFHRLLPYQNNRKRKQRI</sequence>
<dbReference type="Proteomes" id="UP001177021">
    <property type="component" value="Unassembled WGS sequence"/>
</dbReference>
<dbReference type="EMBL" id="CASHSV030000002">
    <property type="protein sequence ID" value="CAJ2636278.1"/>
    <property type="molecule type" value="Genomic_DNA"/>
</dbReference>
<protein>
    <submittedName>
        <fullName evidence="1">Uncharacterized protein</fullName>
    </submittedName>
</protein>